<feature type="region of interest" description="Disordered" evidence="1">
    <location>
        <begin position="585"/>
        <end position="762"/>
    </location>
</feature>
<organism evidence="2">
    <name type="scientific">bioreactor metagenome</name>
    <dbReference type="NCBI Taxonomy" id="1076179"/>
    <lineage>
        <taxon>unclassified sequences</taxon>
        <taxon>metagenomes</taxon>
        <taxon>ecological metagenomes</taxon>
    </lineage>
</organism>
<comment type="caution">
    <text evidence="2">The sequence shown here is derived from an EMBL/GenBank/DDBJ whole genome shotgun (WGS) entry which is preliminary data.</text>
</comment>
<feature type="compositionally biased region" description="Basic residues" evidence="1">
    <location>
        <begin position="129"/>
        <end position="142"/>
    </location>
</feature>
<feature type="compositionally biased region" description="Basic and acidic residues" evidence="1">
    <location>
        <begin position="286"/>
        <end position="310"/>
    </location>
</feature>
<protein>
    <submittedName>
        <fullName evidence="2">Uncharacterized protein</fullName>
    </submittedName>
</protein>
<evidence type="ECO:0000313" key="2">
    <source>
        <dbReference type="EMBL" id="MPL94874.1"/>
    </source>
</evidence>
<feature type="region of interest" description="Disordered" evidence="1">
    <location>
        <begin position="118"/>
        <end position="186"/>
    </location>
</feature>
<feature type="compositionally biased region" description="Basic residues" evidence="1">
    <location>
        <begin position="693"/>
        <end position="704"/>
    </location>
</feature>
<feature type="region of interest" description="Disordered" evidence="1">
    <location>
        <begin position="57"/>
        <end position="92"/>
    </location>
</feature>
<feature type="compositionally biased region" description="Basic and acidic residues" evidence="1">
    <location>
        <begin position="708"/>
        <end position="720"/>
    </location>
</feature>
<feature type="region of interest" description="Disordered" evidence="1">
    <location>
        <begin position="286"/>
        <end position="326"/>
    </location>
</feature>
<feature type="compositionally biased region" description="Basic and acidic residues" evidence="1">
    <location>
        <begin position="1"/>
        <end position="18"/>
    </location>
</feature>
<gene>
    <name evidence="2" type="ORF">SDC9_41033</name>
</gene>
<evidence type="ECO:0000256" key="1">
    <source>
        <dbReference type="SAM" id="MobiDB-lite"/>
    </source>
</evidence>
<reference evidence="2" key="1">
    <citation type="submission" date="2019-08" db="EMBL/GenBank/DDBJ databases">
        <authorList>
            <person name="Kucharzyk K."/>
            <person name="Murdoch R.W."/>
            <person name="Higgins S."/>
            <person name="Loffler F."/>
        </authorList>
    </citation>
    <scope>NUCLEOTIDE SEQUENCE</scope>
</reference>
<accession>A0A644VTY1</accession>
<dbReference type="EMBL" id="VSSQ01000445">
    <property type="protein sequence ID" value="MPL94874.1"/>
    <property type="molecule type" value="Genomic_DNA"/>
</dbReference>
<dbReference type="AlphaFoldDB" id="A0A644VTY1"/>
<sequence length="762" mass="82524">MPQRLAREAQARESEAQRRAPVPGQDRAPRKSAQLIGTRGRGVTGEELGCERRELCHHPFPGGKLPPGGRRGPCRGQPMRGQRARHPLDLPVGGQCKAQPALEILELAKALVKPPVAEPLSGRAPGDRVKRRASQHRGRAVAHRVAQENMLGPDARQPRPLHQARRVPGTADPRRAGEAEPHRRRRGEMADMGGKLVRTPQIARVAKADDRAARHPDAAVARRGRAAVRLHHQLHAGILAGVIGGDPHRAVGRAVIDHDDLEIGEALRAQAAQRRVECRLGVAGGHDDRGMGHDGHLRAAGDRSGKEDAAQRAGQQRGEECAPRRQRAAARVREEAAGACRDPRQREPQCHAAARIKPQRAAREIAQEHRRVARIGRPATTRGAFERGRTPGLRRRQIGRMPAGAGAVEGQHRVDADHQCTAPHKAHQPFEVFVAREVLVEAAGGPEGGAADRQVRHRADRVLAQQVEDRQRHLGHRRDGARPARVGVEEGDAGIDRAHRRIGEGRIEAGELFRRPEVIGIAKGEDLALRLGKRSMVVGGRQAPARRAHGAKARIGGGGFGNQRRGRIGRGVVDKQRLPVGQALRGKACKRRRQRGGGVVAGDDDRETGHGGAFLLVRRWQGSAPGGAADEGGRERRAAPRRTVPAPSSATRGGRQWEGGKGGTWSSEGSGRGARCRRVMPSVLLRPLPPRRGSPRRADRRRRSPVLSERRGSLSRRAGEHPPGPATVRPQSLPVFPKTECAPCGPRPPSRGGRPRHWPTGG</sequence>
<proteinExistence type="predicted"/>
<feature type="region of interest" description="Disordered" evidence="1">
    <location>
        <begin position="1"/>
        <end position="44"/>
    </location>
</feature>
<feature type="compositionally biased region" description="Basic and acidic residues" evidence="1">
    <location>
        <begin position="172"/>
        <end position="181"/>
    </location>
</feature>
<feature type="compositionally biased region" description="Basic residues" evidence="1">
    <location>
        <begin position="753"/>
        <end position="762"/>
    </location>
</feature>
<name>A0A644VTY1_9ZZZZ</name>
<feature type="region of interest" description="Disordered" evidence="1">
    <location>
        <begin position="540"/>
        <end position="566"/>
    </location>
</feature>